<protein>
    <submittedName>
        <fullName evidence="2">Uncharacterized protein</fullName>
    </submittedName>
</protein>
<dbReference type="Proteomes" id="UP001218246">
    <property type="component" value="Unassembled WGS sequence"/>
</dbReference>
<sequence length="118" mass="14140">MSKPIIRKSLLMIFVAFYFLTSVLFLLRFSLTNLFLIESTPKPLVVISFIVSAILLAFFPEIKQFFSRHKYFLMYIYTFYLIIILILFLFAKDHLVLYFASITLLFALMREFKNKKRE</sequence>
<feature type="transmembrane region" description="Helical" evidence="1">
    <location>
        <begin position="43"/>
        <end position="59"/>
    </location>
</feature>
<keyword evidence="1" id="KW-0472">Membrane</keyword>
<evidence type="ECO:0000313" key="2">
    <source>
        <dbReference type="EMBL" id="MDG5754193.1"/>
    </source>
</evidence>
<organism evidence="2 3">
    <name type="scientific">Ectobacillus antri</name>
    <dbReference type="NCBI Taxonomy" id="2486280"/>
    <lineage>
        <taxon>Bacteria</taxon>
        <taxon>Bacillati</taxon>
        <taxon>Bacillota</taxon>
        <taxon>Bacilli</taxon>
        <taxon>Bacillales</taxon>
        <taxon>Bacillaceae</taxon>
        <taxon>Ectobacillus</taxon>
    </lineage>
</organism>
<dbReference type="EMBL" id="JARULN010000007">
    <property type="protein sequence ID" value="MDG5754193.1"/>
    <property type="molecule type" value="Genomic_DNA"/>
</dbReference>
<keyword evidence="1" id="KW-0812">Transmembrane</keyword>
<gene>
    <name evidence="2" type="ORF">P6P90_09445</name>
</gene>
<reference evidence="2 3" key="1">
    <citation type="submission" date="2023-04" db="EMBL/GenBank/DDBJ databases">
        <title>Ectobacillus antri isolated from activated sludge.</title>
        <authorList>
            <person name="Yan P."/>
            <person name="Liu X."/>
        </authorList>
    </citation>
    <scope>NUCLEOTIDE SEQUENCE [LARGE SCALE GENOMIC DNA]</scope>
    <source>
        <strain evidence="2 3">C18H</strain>
    </source>
</reference>
<accession>A0ABT6H5S8</accession>
<keyword evidence="1" id="KW-1133">Transmembrane helix</keyword>
<dbReference type="RefSeq" id="WP_124562980.1">
    <property type="nucleotide sequence ID" value="NZ_JARRRY010000004.1"/>
</dbReference>
<feature type="transmembrane region" description="Helical" evidence="1">
    <location>
        <begin position="12"/>
        <end position="31"/>
    </location>
</feature>
<evidence type="ECO:0000256" key="1">
    <source>
        <dbReference type="SAM" id="Phobius"/>
    </source>
</evidence>
<name>A0ABT6H5S8_9BACI</name>
<proteinExistence type="predicted"/>
<comment type="caution">
    <text evidence="2">The sequence shown here is derived from an EMBL/GenBank/DDBJ whole genome shotgun (WGS) entry which is preliminary data.</text>
</comment>
<keyword evidence="3" id="KW-1185">Reference proteome</keyword>
<evidence type="ECO:0000313" key="3">
    <source>
        <dbReference type="Proteomes" id="UP001218246"/>
    </source>
</evidence>
<feature type="transmembrane region" description="Helical" evidence="1">
    <location>
        <begin position="71"/>
        <end position="89"/>
    </location>
</feature>
<feature type="transmembrane region" description="Helical" evidence="1">
    <location>
        <begin position="95"/>
        <end position="112"/>
    </location>
</feature>